<protein>
    <submittedName>
        <fullName evidence="1">Cytidylate kinase</fullName>
    </submittedName>
</protein>
<evidence type="ECO:0000313" key="2">
    <source>
        <dbReference type="Proteomes" id="UP000247523"/>
    </source>
</evidence>
<keyword evidence="1" id="KW-0808">Transferase</keyword>
<keyword evidence="1" id="KW-0418">Kinase</keyword>
<dbReference type="Gene3D" id="3.40.50.300">
    <property type="entry name" value="P-loop containing nucleotide triphosphate hydrolases"/>
    <property type="match status" value="1"/>
</dbReference>
<proteinExistence type="predicted"/>
<comment type="caution">
    <text evidence="1">The sequence shown here is derived from an EMBL/GenBank/DDBJ whole genome shotgun (WGS) entry which is preliminary data.</text>
</comment>
<dbReference type="GO" id="GO:0016301">
    <property type="term" value="F:kinase activity"/>
    <property type="evidence" value="ECO:0007669"/>
    <property type="project" value="UniProtKB-KW"/>
</dbReference>
<accession>A0A318EPT2</accession>
<name>A0A318EPT2_9FIRM</name>
<dbReference type="Proteomes" id="UP000247523">
    <property type="component" value="Unassembled WGS sequence"/>
</dbReference>
<dbReference type="InterPro" id="IPR027417">
    <property type="entry name" value="P-loop_NTPase"/>
</dbReference>
<sequence>MSKYVITIARGYGSGGRTIGKMLSEELGIHYYDRELLRLASDESGINEELFGKADEKIKDSFLYKIMRKSYSGEIITPDSDDFVSNDNLFNFQAKVIRQLAKEEDKSCIVVGRCADYILKDCKNVIRLFVHAPLEHCIDRIEPMSNVSRRELQKKIERIDKHRADYYEYYTHRAWDNAANYDLCINTSELTLQEAVILIMEYIKLRIKE</sequence>
<gene>
    <name evidence="1" type="ORF">C8E03_10925</name>
</gene>
<organism evidence="1 2">
    <name type="scientific">Lachnotalea glycerini</name>
    <dbReference type="NCBI Taxonomy" id="1763509"/>
    <lineage>
        <taxon>Bacteria</taxon>
        <taxon>Bacillati</taxon>
        <taxon>Bacillota</taxon>
        <taxon>Clostridia</taxon>
        <taxon>Lachnospirales</taxon>
        <taxon>Lachnospiraceae</taxon>
        <taxon>Lachnotalea</taxon>
    </lineage>
</organism>
<dbReference type="AlphaFoldDB" id="A0A318EPT2"/>
<evidence type="ECO:0000313" key="1">
    <source>
        <dbReference type="EMBL" id="PXV87735.1"/>
    </source>
</evidence>
<reference evidence="1 2" key="1">
    <citation type="submission" date="2018-05" db="EMBL/GenBank/DDBJ databases">
        <title>Genomic Encyclopedia of Type Strains, Phase IV (KMG-IV): sequencing the most valuable type-strain genomes for metagenomic binning, comparative biology and taxonomic classification.</title>
        <authorList>
            <person name="Goeker M."/>
        </authorList>
    </citation>
    <scope>NUCLEOTIDE SEQUENCE [LARGE SCALE GENOMIC DNA]</scope>
    <source>
        <strain evidence="1 2">DSM 28816</strain>
    </source>
</reference>
<dbReference type="SUPFAM" id="SSF52540">
    <property type="entry name" value="P-loop containing nucleoside triphosphate hydrolases"/>
    <property type="match status" value="1"/>
</dbReference>
<dbReference type="Pfam" id="PF13189">
    <property type="entry name" value="Cytidylate_kin2"/>
    <property type="match status" value="1"/>
</dbReference>
<dbReference type="RefSeq" id="WP_110291493.1">
    <property type="nucleotide sequence ID" value="NZ_QICS01000009.1"/>
</dbReference>
<dbReference type="EMBL" id="QICS01000009">
    <property type="protein sequence ID" value="PXV87735.1"/>
    <property type="molecule type" value="Genomic_DNA"/>
</dbReference>